<protein>
    <recommendedName>
        <fullName evidence="3">Cysteine-rich CWC</fullName>
    </recommendedName>
</protein>
<dbReference type="RefSeq" id="WP_087657740.1">
    <property type="nucleotide sequence ID" value="NZ_FCOL02000021.1"/>
</dbReference>
<dbReference type="Pfam" id="PF14375">
    <property type="entry name" value="Cys_rich_CWC"/>
    <property type="match status" value="1"/>
</dbReference>
<gene>
    <name evidence="1" type="ORF">AWB67_03777</name>
</gene>
<organism evidence="1 2">
    <name type="scientific">Caballeronia terrestris</name>
    <dbReference type="NCBI Taxonomy" id="1226301"/>
    <lineage>
        <taxon>Bacteria</taxon>
        <taxon>Pseudomonadati</taxon>
        <taxon>Pseudomonadota</taxon>
        <taxon>Betaproteobacteria</taxon>
        <taxon>Burkholderiales</taxon>
        <taxon>Burkholderiaceae</taxon>
        <taxon>Caballeronia</taxon>
    </lineage>
</organism>
<dbReference type="AlphaFoldDB" id="A0A158JFT4"/>
<accession>A0A158JFT4</accession>
<comment type="caution">
    <text evidence="1">The sequence shown here is derived from an EMBL/GenBank/DDBJ whole genome shotgun (WGS) entry which is preliminary data.</text>
</comment>
<dbReference type="EMBL" id="FCOL02000021">
    <property type="protein sequence ID" value="SAL67732.1"/>
    <property type="molecule type" value="Genomic_DNA"/>
</dbReference>
<dbReference type="OrthoDB" id="331868at2"/>
<evidence type="ECO:0008006" key="3">
    <source>
        <dbReference type="Google" id="ProtNLM"/>
    </source>
</evidence>
<evidence type="ECO:0000313" key="1">
    <source>
        <dbReference type="EMBL" id="SAL67732.1"/>
    </source>
</evidence>
<reference evidence="1" key="1">
    <citation type="submission" date="2016-01" db="EMBL/GenBank/DDBJ databases">
        <authorList>
            <person name="Peeters C."/>
        </authorList>
    </citation>
    <scope>NUCLEOTIDE SEQUENCE [LARGE SCALE GENOMIC DNA]</scope>
    <source>
        <strain evidence="1">LMG 22937</strain>
    </source>
</reference>
<dbReference type="Proteomes" id="UP000054925">
    <property type="component" value="Unassembled WGS sequence"/>
</dbReference>
<name>A0A158JFT4_9BURK</name>
<dbReference type="InterPro" id="IPR032720">
    <property type="entry name" value="Cys_rich_CWC"/>
</dbReference>
<proteinExistence type="predicted"/>
<sequence>MATELELKVDAGAEACSRCGAAFHCGSLAGDARCWCASLPELPIERLKGRIGCLCPPCLAEEIESMRRGE</sequence>
<keyword evidence="2" id="KW-1185">Reference proteome</keyword>
<evidence type="ECO:0000313" key="2">
    <source>
        <dbReference type="Proteomes" id="UP000054925"/>
    </source>
</evidence>